<organism evidence="2">
    <name type="scientific">Sigmofec virus UA08Rod_6403</name>
    <dbReference type="NCBI Taxonomy" id="2929228"/>
    <lineage>
        <taxon>Viruses</taxon>
        <taxon>Monodnaviria</taxon>
        <taxon>Sangervirae</taxon>
        <taxon>Phixviricota</taxon>
        <taxon>Malgrandaviricetes</taxon>
        <taxon>Petitvirales</taxon>
        <taxon>Microviridae</taxon>
    </lineage>
</organism>
<evidence type="ECO:0000256" key="1">
    <source>
        <dbReference type="SAM" id="MobiDB-lite"/>
    </source>
</evidence>
<proteinExistence type="predicted"/>
<reference evidence="2" key="1">
    <citation type="submission" date="2022-02" db="EMBL/GenBank/DDBJ databases">
        <title>Towards deciphering the DNA virus diversity associated with rodent species in the families Cricetidae and Heteromyidae.</title>
        <authorList>
            <person name="Lund M."/>
            <person name="Larsen B.B."/>
            <person name="Gryseels S."/>
            <person name="Kraberger S."/>
            <person name="Rowsey D.M."/>
            <person name="Steger L."/>
            <person name="Yule K.M."/>
            <person name="Upham N.S."/>
            <person name="Worobey M."/>
            <person name="Van Doorslaer K."/>
            <person name="Varsani A."/>
        </authorList>
    </citation>
    <scope>NUCLEOTIDE SEQUENCE</scope>
    <source>
        <strain evidence="2">UA08Rod_6403</strain>
    </source>
</reference>
<protein>
    <submittedName>
        <fullName evidence="2">Uncharacterized protein</fullName>
    </submittedName>
</protein>
<feature type="compositionally biased region" description="Polar residues" evidence="1">
    <location>
        <begin position="168"/>
        <end position="182"/>
    </location>
</feature>
<sequence>MKIKRDFISCDEIPADEINSIVPVYGMYVDKETAERKFGVVGERDVQSDINSELQNSSYIMLRDSLEASISEFDYDFNDVINETVSLNVSDPLKAVYLMRTLEENFNSMPKEVKKKYANNVDNFARSVISGEFASYIEEQRQFSEKNTENISAVAQSTELDELRNELSQLKEQVGASGSSSEKTTRQGE</sequence>
<feature type="region of interest" description="Disordered" evidence="1">
    <location>
        <begin position="168"/>
        <end position="189"/>
    </location>
</feature>
<name>A0A976R777_9VIRU</name>
<evidence type="ECO:0000313" key="2">
    <source>
        <dbReference type="EMBL" id="UPW40872.1"/>
    </source>
</evidence>
<dbReference type="EMBL" id="OM869511">
    <property type="protein sequence ID" value="UPW40872.1"/>
    <property type="molecule type" value="Genomic_DNA"/>
</dbReference>
<accession>A0A976R777</accession>